<name>A0A699HH00_TANCI</name>
<accession>A0A699HH00</accession>
<dbReference type="EMBL" id="BKCJ010165722">
    <property type="protein sequence ID" value="GEY28141.1"/>
    <property type="molecule type" value="Genomic_DNA"/>
</dbReference>
<dbReference type="Gene3D" id="3.30.420.10">
    <property type="entry name" value="Ribonuclease H-like superfamily/Ribonuclease H"/>
    <property type="match status" value="1"/>
</dbReference>
<organism evidence="2">
    <name type="scientific">Tanacetum cinerariifolium</name>
    <name type="common">Dalmatian daisy</name>
    <name type="synonym">Chrysanthemum cinerariifolium</name>
    <dbReference type="NCBI Taxonomy" id="118510"/>
    <lineage>
        <taxon>Eukaryota</taxon>
        <taxon>Viridiplantae</taxon>
        <taxon>Streptophyta</taxon>
        <taxon>Embryophyta</taxon>
        <taxon>Tracheophyta</taxon>
        <taxon>Spermatophyta</taxon>
        <taxon>Magnoliopsida</taxon>
        <taxon>eudicotyledons</taxon>
        <taxon>Gunneridae</taxon>
        <taxon>Pentapetalae</taxon>
        <taxon>asterids</taxon>
        <taxon>campanulids</taxon>
        <taxon>Asterales</taxon>
        <taxon>Asteraceae</taxon>
        <taxon>Asteroideae</taxon>
        <taxon>Anthemideae</taxon>
        <taxon>Anthemidinae</taxon>
        <taxon>Tanacetum</taxon>
    </lineage>
</organism>
<dbReference type="InterPro" id="IPR012337">
    <property type="entry name" value="RNaseH-like_sf"/>
</dbReference>
<proteinExistence type="predicted"/>
<gene>
    <name evidence="2" type="ORF">Tci_400115</name>
</gene>
<dbReference type="PANTHER" id="PTHR42648">
    <property type="entry name" value="TRANSPOSASE, PUTATIVE-RELATED"/>
    <property type="match status" value="1"/>
</dbReference>
<keyword evidence="1" id="KW-0472">Membrane</keyword>
<dbReference type="SUPFAM" id="SSF53098">
    <property type="entry name" value="Ribonuclease H-like"/>
    <property type="match status" value="1"/>
</dbReference>
<evidence type="ECO:0000313" key="2">
    <source>
        <dbReference type="EMBL" id="GEY28141.1"/>
    </source>
</evidence>
<dbReference type="AlphaFoldDB" id="A0A699HH00"/>
<protein>
    <submittedName>
        <fullName evidence="2">Retrovirus-related Pol polyprotein from transposon TNT 1-94</fullName>
    </submittedName>
</protein>
<feature type="non-terminal residue" evidence="2">
    <location>
        <position position="1"/>
    </location>
</feature>
<dbReference type="InterPro" id="IPR036397">
    <property type="entry name" value="RNaseH_sf"/>
</dbReference>
<comment type="caution">
    <text evidence="2">The sequence shown here is derived from an EMBL/GenBank/DDBJ whole genome shotgun (WGS) entry which is preliminary data.</text>
</comment>
<dbReference type="GO" id="GO:0003676">
    <property type="term" value="F:nucleic acid binding"/>
    <property type="evidence" value="ECO:0007669"/>
    <property type="project" value="InterPro"/>
</dbReference>
<keyword evidence="1" id="KW-0812">Transmembrane</keyword>
<sequence length="485" mass="54774">ELKGNSVYQEPLSKNGIAERKNRTLIEAARIMLADLLLPILFWAETVNTACYVQNRVLVTKPHNKTLYELLHGRTPSIGFMRPFGCLVTILNILDPLGKFKGKVDEGFLVGYSIVGNKMHKAFPLPRECSHWQYKFPLLVEGGPTARRMEIPLPRVCTAMMKKLPKILILVINNSLTLDVSKDQFEKFSDSNDDSTSIDDNYLSIDNIDYVEASPPDSELVSLEEVKDDNLREKLLNINLLIAKIKSLNDNPTPDHVLKPLSLFSIPVEDSNSFLDKSDTSFSYLDNSLPEFETFSNHTKETISGSTTTHVDCSLSKYDSFLFKIEPDQGELTKSEIFYFDIKEKNSGSTTIHANISLPDLECFNFKREPEPGKLTSIVDSGIHENVLSATNVNLPPEDDHFPLFAYVVWIFLFFLTYPVVSPNFLSFGNEDTIFDPGISNYHISSFMSGVSHRSGTFMKFNVYPNHLNESPMEILPSTTFPKDQ</sequence>
<dbReference type="InterPro" id="IPR039537">
    <property type="entry name" value="Retrotran_Ty1/copia-like"/>
</dbReference>
<feature type="transmembrane region" description="Helical" evidence="1">
    <location>
        <begin position="404"/>
        <end position="421"/>
    </location>
</feature>
<evidence type="ECO:0000256" key="1">
    <source>
        <dbReference type="SAM" id="Phobius"/>
    </source>
</evidence>
<dbReference type="PANTHER" id="PTHR42648:SF32">
    <property type="entry name" value="RIBONUCLEASE H-LIKE DOMAIN, GAG-PRE-INTEGRASE DOMAIN PROTEIN-RELATED"/>
    <property type="match status" value="1"/>
</dbReference>
<reference evidence="2" key="1">
    <citation type="journal article" date="2019" name="Sci. Rep.">
        <title>Draft genome of Tanacetum cinerariifolium, the natural source of mosquito coil.</title>
        <authorList>
            <person name="Yamashiro T."/>
            <person name="Shiraishi A."/>
            <person name="Satake H."/>
            <person name="Nakayama K."/>
        </authorList>
    </citation>
    <scope>NUCLEOTIDE SEQUENCE</scope>
</reference>
<keyword evidence="1" id="KW-1133">Transmembrane helix</keyword>